<feature type="chain" id="PRO_5020296296" description="Cell wall-binding repeat-containing protein" evidence="1">
    <location>
        <begin position="48"/>
        <end position="988"/>
    </location>
</feature>
<organism evidence="2 3">
    <name type="scientific">Leucobacter triazinivorans</name>
    <dbReference type="NCBI Taxonomy" id="1784719"/>
    <lineage>
        <taxon>Bacteria</taxon>
        <taxon>Bacillati</taxon>
        <taxon>Actinomycetota</taxon>
        <taxon>Actinomycetes</taxon>
        <taxon>Micrococcales</taxon>
        <taxon>Microbacteriaceae</taxon>
        <taxon>Leucobacter</taxon>
    </lineage>
</organism>
<evidence type="ECO:0000313" key="3">
    <source>
        <dbReference type="Proteomes" id="UP000289260"/>
    </source>
</evidence>
<protein>
    <recommendedName>
        <fullName evidence="4">Cell wall-binding repeat-containing protein</fullName>
    </recommendedName>
</protein>
<evidence type="ECO:0000313" key="2">
    <source>
        <dbReference type="EMBL" id="QBE49419.1"/>
    </source>
</evidence>
<reference evidence="2 3" key="1">
    <citation type="submission" date="2019-02" db="EMBL/GenBank/DDBJ databases">
        <authorList>
            <person name="Sun L."/>
            <person name="Pan D."/>
            <person name="Wu X."/>
        </authorList>
    </citation>
    <scope>NUCLEOTIDE SEQUENCE [LARGE SCALE GENOMIC DNA]</scope>
    <source>
        <strain evidence="2 3">JW-1</strain>
    </source>
</reference>
<dbReference type="Pfam" id="PF08310">
    <property type="entry name" value="LGFP"/>
    <property type="match status" value="1"/>
</dbReference>
<gene>
    <name evidence="2" type="ORF">EVS81_11705</name>
</gene>
<evidence type="ECO:0008006" key="4">
    <source>
        <dbReference type="Google" id="ProtNLM"/>
    </source>
</evidence>
<dbReference type="EMBL" id="CP035806">
    <property type="protein sequence ID" value="QBE49419.1"/>
    <property type="molecule type" value="Genomic_DNA"/>
</dbReference>
<dbReference type="AlphaFoldDB" id="A0A4V0Z1S4"/>
<dbReference type="PANTHER" id="PTHR30032">
    <property type="entry name" value="N-ACETYLMURAMOYL-L-ALANINE AMIDASE-RELATED"/>
    <property type="match status" value="1"/>
</dbReference>
<keyword evidence="1" id="KW-0732">Signal</keyword>
<feature type="signal peptide" evidence="1">
    <location>
        <begin position="1"/>
        <end position="47"/>
    </location>
</feature>
<dbReference type="Gene3D" id="3.40.50.12090">
    <property type="match status" value="2"/>
</dbReference>
<keyword evidence="3" id="KW-1185">Reference proteome</keyword>
<dbReference type="PANTHER" id="PTHR30032:SF8">
    <property type="entry name" value="GERMINATION-SPECIFIC N-ACETYLMURAMOYL-L-ALANINE AMIDASE"/>
    <property type="match status" value="1"/>
</dbReference>
<sequence length="988" mass="101558">MRSSSTSAGRSGRWGSTLRRPRTAALALFAAFAIAFAPMVAPAPAQANPSSGFDPSNIISDANFYHGTAMSAAQIQVFLNQRVPRCTIGDPGRAAGSVWGSTRIASSCLRDARFTTSSRASNAYCRAYQGGANETAAAIIAKVGQSCGISPKVLLVMLEKEQSLVTDTWPTVRQFDVAMGYACPDSGPNNSANCDPSQTGFFQQVYRAAWQLQVYKAHPNSYNYKPFQANRIQWHPNAGCGTSLVTIQNWATAALYIYTPYRPNQAALNAGWGTGDSCSSYGNRNFYNFYKTWFGNTQLPFPVDGGIMSYWQANKSWLGNPAAAAVTVPANGGGRLQRFEGGNVYEPQSGAASGMTASSPILKAFAAAGGIEGSWGWPIAPAINQGASGLTTMRFQGGTVAETRGVGVFIVPESLRAEWEKYGGYSGSIGYPSAAAKTTASGAVAQDFARGTLVSVSGSGARRVDPAFLSAWRAGGGAGSATGVPIADPVVSTANGGGTTYRLQFGTMYRSSTGSATIPAGGFRNAYDAVGGVSGSLGWPKSALDCSLSNSGCTMEFQFGGGVWRPGGTLIRLAPSTFAAWRPLAEELGFPDGPASSVGTGDEAGTIEAFPGGNIYSSRSGAFALLNGPILDGYVAAGGPSQAWGWPAGAHVCNSDGAKCVMPFTGGVASWVSGGGLAFVDGEPGSRNVRISGSDRFETAVAMSQHGYSTSAGTVIVANGLDFPDALSAGALGAKWKAPLLLTRPDTLPAATAAEIERLRPSRIVVIGGTGAVSDAVVAKLEEFSERVDRVSGADRYATSIEIAKAGWANGTASDSFLVTGAGFPDALAAGAAAGKYEGPVLLVPGDAEKASTPIMSELSRLGTTTVHIVGGTGAVSSGIQSAVGQGRAVVRYAGVDRFDTSARIANGIFPDGTRTDTYWASGYSFADALAGGALVGAKGSPLLLTRQECVPGSVAEANARVVGVNTFLLGGSSVLGNEVLAGTRCAR</sequence>
<name>A0A4V0Z1S4_9MICO</name>
<dbReference type="Pfam" id="PF04122">
    <property type="entry name" value="CW_binding_2"/>
    <property type="match status" value="3"/>
</dbReference>
<dbReference type="KEGG" id="ltr:EVS81_11705"/>
<dbReference type="Proteomes" id="UP000289260">
    <property type="component" value="Chromosome"/>
</dbReference>
<dbReference type="InterPro" id="IPR007253">
    <property type="entry name" value="Cell_wall-bd_2"/>
</dbReference>
<dbReference type="InterPro" id="IPR013207">
    <property type="entry name" value="LGFP"/>
</dbReference>
<proteinExistence type="predicted"/>
<dbReference type="InterPro" id="IPR051922">
    <property type="entry name" value="Bact_Sporulation_Assoc"/>
</dbReference>
<accession>A0A4V0Z1S4</accession>
<evidence type="ECO:0000256" key="1">
    <source>
        <dbReference type="SAM" id="SignalP"/>
    </source>
</evidence>
<dbReference type="OrthoDB" id="9764271at2"/>